<organism evidence="13 14">
    <name type="scientific">Chryseobacterium nematophagum</name>
    <dbReference type="NCBI Taxonomy" id="2305228"/>
    <lineage>
        <taxon>Bacteria</taxon>
        <taxon>Pseudomonadati</taxon>
        <taxon>Bacteroidota</taxon>
        <taxon>Flavobacteriia</taxon>
        <taxon>Flavobacteriales</taxon>
        <taxon>Weeksellaceae</taxon>
        <taxon>Chryseobacterium group</taxon>
        <taxon>Chryseobacterium</taxon>
    </lineage>
</organism>
<dbReference type="Proteomes" id="UP000267524">
    <property type="component" value="Unassembled WGS sequence"/>
</dbReference>
<accession>A0A3M7LCJ3</accession>
<keyword evidence="8" id="KW-1015">Disulfide bond</keyword>
<dbReference type="AlphaFoldDB" id="A0A3M7LCJ3"/>
<comment type="subcellular location">
    <subcellularLocation>
        <location evidence="1">Membrane</location>
        <topology evidence="1">Multi-pass membrane protein</topology>
    </subcellularLocation>
</comment>
<dbReference type="InterPro" id="IPR012932">
    <property type="entry name" value="VKOR"/>
</dbReference>
<comment type="caution">
    <text evidence="13">The sequence shown here is derived from an EMBL/GenBank/DDBJ whole genome shotgun (WGS) entry which is preliminary data.</text>
</comment>
<dbReference type="SUPFAM" id="SSF52833">
    <property type="entry name" value="Thioredoxin-like"/>
    <property type="match status" value="1"/>
</dbReference>
<evidence type="ECO:0000256" key="1">
    <source>
        <dbReference type="ARBA" id="ARBA00004141"/>
    </source>
</evidence>
<evidence type="ECO:0000256" key="6">
    <source>
        <dbReference type="ARBA" id="ARBA00023002"/>
    </source>
</evidence>
<evidence type="ECO:0000256" key="2">
    <source>
        <dbReference type="ARBA" id="ARBA00006214"/>
    </source>
</evidence>
<dbReference type="RefSeq" id="WP_122546100.1">
    <property type="nucleotide sequence ID" value="NZ_QWIV01000006.1"/>
</dbReference>
<evidence type="ECO:0000256" key="5">
    <source>
        <dbReference type="ARBA" id="ARBA00022989"/>
    </source>
</evidence>
<evidence type="ECO:0000256" key="4">
    <source>
        <dbReference type="ARBA" id="ARBA00022719"/>
    </source>
</evidence>
<dbReference type="InterPro" id="IPR012336">
    <property type="entry name" value="Thioredoxin-like_fold"/>
</dbReference>
<keyword evidence="9" id="KW-0676">Redox-active center</keyword>
<feature type="domain" description="Vitamin K epoxide reductase" evidence="11">
    <location>
        <begin position="145"/>
        <end position="271"/>
    </location>
</feature>
<keyword evidence="4" id="KW-0874">Quinone</keyword>
<evidence type="ECO:0000259" key="12">
    <source>
        <dbReference type="Pfam" id="PF13462"/>
    </source>
</evidence>
<evidence type="ECO:0000256" key="3">
    <source>
        <dbReference type="ARBA" id="ARBA00022692"/>
    </source>
</evidence>
<sequence length="503" mass="58993">MILDKLINYLQLDKQEFIFQFNSHPNYPSALAFSDTLNFMGLKNEAYELDKEYWDELPEEFITIVDQSFSVVKKMGTKYSVYSDTIQIINKKELYQKTSEFVLLFEKAENGYQNYIYDFKYFIYSIMLIFILYSVLNHIWYEFIFNILSLLGLYISLEIYNQKFGNTSNIINAMCGNNPLVHTSTNSCNKIIYEDKTHILGLKFSDFSLIYFIGLSILGLFLPTTSFIIKGFTFASTIAIGYSLYIQTIKEKKFCLVCLLIISILTIQIGVSFFLFESVIFNYNILLLAIILWLTAAATIIYLNIIFQEKETLQKSNARNLRFKRNYDIFKRELLENERINFNDNQTFSLGSKNSKIHISLVSNPYCGFCKEAHKILKDLLKKYPNDISIQIRFNYTLERTDEKLNSLISKLIYLYKNKSEEIFIDAIEDWFTLGNRNTIKENIEESFAQEDLEPLVNISKENSLAGLNFTPVFIINGHQFPEKYDREDIYYFVEDLIEDTDI</sequence>
<evidence type="ECO:0000313" key="13">
    <source>
        <dbReference type="EMBL" id="RMZ60498.1"/>
    </source>
</evidence>
<evidence type="ECO:0000256" key="10">
    <source>
        <dbReference type="SAM" id="Phobius"/>
    </source>
</evidence>
<proteinExistence type="inferred from homology"/>
<keyword evidence="6" id="KW-0560">Oxidoreductase</keyword>
<keyword evidence="3 10" id="KW-0812">Transmembrane</keyword>
<dbReference type="InterPro" id="IPR038354">
    <property type="entry name" value="VKOR_sf"/>
</dbReference>
<feature type="transmembrane region" description="Helical" evidence="10">
    <location>
        <begin position="281"/>
        <end position="307"/>
    </location>
</feature>
<feature type="transmembrane region" description="Helical" evidence="10">
    <location>
        <begin position="200"/>
        <end position="221"/>
    </location>
</feature>
<comment type="similarity">
    <text evidence="2">Belongs to the VKOR family.</text>
</comment>
<evidence type="ECO:0000259" key="11">
    <source>
        <dbReference type="Pfam" id="PF07884"/>
    </source>
</evidence>
<protein>
    <submittedName>
        <fullName evidence="13">ABC transporter permease</fullName>
    </submittedName>
</protein>
<dbReference type="Gene3D" id="3.40.30.10">
    <property type="entry name" value="Glutaredoxin"/>
    <property type="match status" value="1"/>
</dbReference>
<keyword evidence="14" id="KW-1185">Reference proteome</keyword>
<keyword evidence="7 10" id="KW-0472">Membrane</keyword>
<feature type="transmembrane region" description="Helical" evidence="10">
    <location>
        <begin position="254"/>
        <end position="275"/>
    </location>
</feature>
<evidence type="ECO:0000256" key="8">
    <source>
        <dbReference type="ARBA" id="ARBA00023157"/>
    </source>
</evidence>
<dbReference type="Gene3D" id="1.20.1440.130">
    <property type="entry name" value="VKOR domain"/>
    <property type="match status" value="1"/>
</dbReference>
<dbReference type="EMBL" id="QWIV01000006">
    <property type="protein sequence ID" value="RMZ60498.1"/>
    <property type="molecule type" value="Genomic_DNA"/>
</dbReference>
<dbReference type="GO" id="GO:0016491">
    <property type="term" value="F:oxidoreductase activity"/>
    <property type="evidence" value="ECO:0007669"/>
    <property type="project" value="UniProtKB-KW"/>
</dbReference>
<evidence type="ECO:0000256" key="9">
    <source>
        <dbReference type="ARBA" id="ARBA00023284"/>
    </source>
</evidence>
<reference evidence="13 14" key="1">
    <citation type="submission" date="2018-08" db="EMBL/GenBank/DDBJ databases">
        <title>Chryseobacterium nematophagum: a novel matrix digesting pathogen of nematodes.</title>
        <authorList>
            <person name="Page A."/>
            <person name="Roberts M."/>
            <person name="Felix M.-A."/>
            <person name="Weir W."/>
        </authorList>
    </citation>
    <scope>NUCLEOTIDE SEQUENCE [LARGE SCALE GENOMIC DNA]</scope>
    <source>
        <strain evidence="13 14">JUb275</strain>
    </source>
</reference>
<dbReference type="InterPro" id="IPR036249">
    <property type="entry name" value="Thioredoxin-like_sf"/>
</dbReference>
<dbReference type="GO" id="GO:0016020">
    <property type="term" value="C:membrane"/>
    <property type="evidence" value="ECO:0007669"/>
    <property type="project" value="UniProtKB-SubCell"/>
</dbReference>
<evidence type="ECO:0000313" key="14">
    <source>
        <dbReference type="Proteomes" id="UP000267524"/>
    </source>
</evidence>
<feature type="domain" description="Thioredoxin-like fold" evidence="12">
    <location>
        <begin position="346"/>
        <end position="495"/>
    </location>
</feature>
<gene>
    <name evidence="13" type="ORF">D1632_04730</name>
</gene>
<feature type="transmembrane region" description="Helical" evidence="10">
    <location>
        <begin position="115"/>
        <end position="133"/>
    </location>
</feature>
<dbReference type="CDD" id="cd12921">
    <property type="entry name" value="VKOR_4"/>
    <property type="match status" value="1"/>
</dbReference>
<dbReference type="GO" id="GO:0048038">
    <property type="term" value="F:quinone binding"/>
    <property type="evidence" value="ECO:0007669"/>
    <property type="project" value="UniProtKB-KW"/>
</dbReference>
<dbReference type="CDD" id="cd02972">
    <property type="entry name" value="DsbA_family"/>
    <property type="match status" value="1"/>
</dbReference>
<dbReference type="Pfam" id="PF07884">
    <property type="entry name" value="VKOR"/>
    <property type="match status" value="1"/>
</dbReference>
<name>A0A3M7LCJ3_9FLAO</name>
<dbReference type="Pfam" id="PF13462">
    <property type="entry name" value="Thioredoxin_4"/>
    <property type="match status" value="1"/>
</dbReference>
<keyword evidence="5 10" id="KW-1133">Transmembrane helix</keyword>
<evidence type="ECO:0000256" key="7">
    <source>
        <dbReference type="ARBA" id="ARBA00023136"/>
    </source>
</evidence>